<keyword evidence="5 16" id="KW-0808">Transferase</keyword>
<feature type="domain" description="Carrier" evidence="13">
    <location>
        <begin position="1714"/>
        <end position="1789"/>
    </location>
</feature>
<dbReference type="Proteomes" id="UP000565089">
    <property type="component" value="Unassembled WGS sequence"/>
</dbReference>
<dbReference type="InterPro" id="IPR023213">
    <property type="entry name" value="CAT-like_dom_sf"/>
</dbReference>
<feature type="domain" description="Ketosynthase family 3 (KS3)" evidence="14">
    <location>
        <begin position="11"/>
        <end position="438"/>
    </location>
</feature>
<keyword evidence="6" id="KW-0276">Fatty acid metabolism</keyword>
<comment type="pathway">
    <text evidence="2">Antibiotic biosynthesis.</text>
</comment>
<feature type="region of interest" description="C-terminal hotdog fold" evidence="11">
    <location>
        <begin position="1038"/>
        <end position="1190"/>
    </location>
</feature>
<dbReference type="InterPro" id="IPR016035">
    <property type="entry name" value="Acyl_Trfase/lysoPLipase"/>
</dbReference>
<sequence length="2277" mass="243642">MEEPDDSQELGTEIAVIGMAGRFPGAPDLERFWSNLRDGVESVAFFEDSELLAAGVPEAEFSRPGYVKAGARAEGVDLFDAEFFGYTPREATIMDPQHRIFLELAWEALEHSGYSPARIGDGVGVFGGAGTSAYLPHVFANLESGAAIGASNVGLGNELGFLTTRVSYKLGLQGPSVPVHTACSSSLVAVHLACQSLLNHECGTAIAGGAAFKVPPGKGYQYQESGILSPDGHCRPFDADSRGTVFNNGAGVVVLKRLEDALRANDTVYAVIKGTAVNNDGSAKASFTAPGVAGQSAVVLEALEIAGVEPDEISYVEAHGSGTRIGDSIEIEALTRAFDTGSDRTGFCAIGSVKSNVGHLDAAAGIAGLLKTTLALRHRTLPPTVHFRQANPAIDFPSTPFHVQRELAPWTTPDGAPRRAGVSAFGFGGTNAHVVLEEAPEPAPPGPVRPSQLLVLSARTPQALERATDRLAARLRQEDLSLADVAFTLAQGRQEFRHRRVVVAPDSLSAAHALESRDGGSVTTGTADAAAPSVAFLFTGQGSAYPGMAAGLYAQEAVFRAAVDRCAELLRPELGTDVRDLLLAAPDDEEAARRLATTALAQPALFTLEHALAELWSSWGVTPSAMIGHSLGEYVAACRAGVFELADALRLVVLRGRLMERQASGAMLSVASDRATVERLLPAGLSLAAHNGPSDCVVSGPDEAVAAFAALAERQGIVTRPVATSHAFHSTLMAPMVEEFTRAVAQVPRHEPAVPFLSNVTGDWITAREATDPAYWGRHVLATVEFARGVEVLAADPEVAFLEVGPGQTLRSLAARNLAGAQPPRLVTATLPHRQDGRGPLETAQRALGLLWLHGVTPDWTGYHADERPRRVALPTYPFERTRHWLEPAPAAPARPGPHPLLDELLVRTVDEAVFLTSFDLERHWVLSEHKMLSEAIVPGTTYLEMARAAGTEYLGEQVTVLSDVEFQVPLLVTAEQPRVAHTIVRSDGGDGAEFKVVSQDPAASDGRRWTVHVRGRLSAGPRPPRRADLPALAARCRLATVDVGTLQAEHRVMDFGSRWQDSLRTVDVGVRAALGHLNLPERHHEETGAFALHPALLDLATGFHRWAMLRGDEAPDASGHDFYLPLAYDHLTVHGPMPARCVSFVQPDPDFPQSDEIRKVDVLVCAPDGAVVLDIRGFTAKRVNDPRRTVRNARAATAHHTLRWVPADGTGASGDGGAARRPVGHALVVGTDSPRRAVVVAELRDAGVTVDVTGADTDWTTWTQPLPAETVFVASEDEAGSPGRHAQERLLDSGVMALLRLAQTLGGPGAGPRRLTVVAGYAEDVTGDEPYLVPAHSALFGLAKVIGQEHPDIGCRCVDTAADVPPGALAREILGTDPAGQAALRGDGRYVLELVETDLRPEPEDLAAVPDGVHLITGGLGGLGLEIARSIAAARPGARIALVGRRGLPPREQWPDVLRDGPAGQAERIRLIEEMESHGASVLVRPGDVCDHDDMARVVADVRRDLGRITWLVHAAGTAGDGFLMNKTPDVYRATLAPKVTGAMVLDDVTADDPPELMVMFSSTTALFGSPGQGDYTAANLFLDAYAAWRGKRGLRTITLNWTDWLGTGMAADHGVQRDQGFFRSVEIEDAVASFHAAVRSDHVRVIVGEINHDALAVLDPAVLRARLAASPIRLSEPIRRAVAALAATTATRAAAGPPAPVSEVTLLGRPDGEYSPMEETLGRLWAAEFGISEIDVSATLFDLGGDSLLALRLSNTLQEALDVKTSIADLFAHPTVADLARHVSSGEQATDPRKAPHAVTAPDTAPTPPTETVPDEAAGEETDPGWFGLWNAQSGMWLQHQLGEGRAELNLPVWTHVHRAVDHEVFRRAVAYLIDRHQALRLVFRDTADGPRQRVLPAFDLDVPLVDLSAHPDPEAEAERLIRADSAIPFDTLDTPPLRVALYRLGPEHHCVYYTMHHLISDGTGIGIFLRELLETYEALARDEEPSPEPLETTYEELIRGRFAWLAGPERPAAEAYWLDELAGPLPRLHIGDHDAPGAEVSNETMDFTVDPDLSEAVGALARKWDVTVHVLLLSAYAVALRGIGSDDDMVICVPFSGRDSKSMSHHLGMFVNPLAVRLTLSDTDTFDELVRRAQAKSVGAYAHSRYPFTLIAERVAPADGAPRDGRNPVFSTAFQFTDFLPPANQTSQLDICLYGKPGEDGLGMRLTYNSLRLTESEAMEVRTAFLAVLREVTADPGSTLAALAEPMRRARRAGVVAPRGRRLGALRSTRAPGV</sequence>
<dbReference type="InterPro" id="IPR014031">
    <property type="entry name" value="Ketoacyl_synth_C"/>
</dbReference>
<dbReference type="SUPFAM" id="SSF47336">
    <property type="entry name" value="ACP-like"/>
    <property type="match status" value="1"/>
</dbReference>
<dbReference type="Gene3D" id="3.30.70.250">
    <property type="entry name" value="Malonyl-CoA ACP transacylase, ACP-binding"/>
    <property type="match status" value="1"/>
</dbReference>
<dbReference type="InterPro" id="IPR049552">
    <property type="entry name" value="PKS_DH_N"/>
</dbReference>
<dbReference type="InterPro" id="IPR057326">
    <property type="entry name" value="KR_dom"/>
</dbReference>
<dbReference type="Gene3D" id="3.30.70.3290">
    <property type="match status" value="1"/>
</dbReference>
<dbReference type="InterPro" id="IPR001227">
    <property type="entry name" value="Ac_transferase_dom_sf"/>
</dbReference>
<dbReference type="InterPro" id="IPR014043">
    <property type="entry name" value="Acyl_transferase_dom"/>
</dbReference>
<comment type="caution">
    <text evidence="16">The sequence shown here is derived from an EMBL/GenBank/DDBJ whole genome shotgun (WGS) entry which is preliminary data.</text>
</comment>
<evidence type="ECO:0000259" key="13">
    <source>
        <dbReference type="PROSITE" id="PS50075"/>
    </source>
</evidence>
<dbReference type="CDD" id="cd00833">
    <property type="entry name" value="PKS"/>
    <property type="match status" value="1"/>
</dbReference>
<dbReference type="SMART" id="SM00825">
    <property type="entry name" value="PKS_KS"/>
    <property type="match status" value="1"/>
</dbReference>
<dbReference type="SUPFAM" id="SSF51735">
    <property type="entry name" value="NAD(P)-binding Rossmann-fold domains"/>
    <property type="match status" value="2"/>
</dbReference>
<dbReference type="InterPro" id="IPR018201">
    <property type="entry name" value="Ketoacyl_synth_AS"/>
</dbReference>
<dbReference type="SUPFAM" id="SSF52777">
    <property type="entry name" value="CoA-dependent acyltransferases"/>
    <property type="match status" value="2"/>
</dbReference>
<dbReference type="EMBL" id="JACHMS010000001">
    <property type="protein sequence ID" value="MBB4716753.1"/>
    <property type="molecule type" value="Genomic_DNA"/>
</dbReference>
<dbReference type="Pfam" id="PF22621">
    <property type="entry name" value="CurL-like_PKS_C"/>
    <property type="match status" value="1"/>
</dbReference>
<keyword evidence="8" id="KW-0045">Antibiotic biosynthesis</keyword>
<dbReference type="Pfam" id="PF00698">
    <property type="entry name" value="Acyl_transf_1"/>
    <property type="match status" value="1"/>
</dbReference>
<dbReference type="InterPro" id="IPR049900">
    <property type="entry name" value="PKS_mFAS_DH"/>
</dbReference>
<name>A0A7W7DTN7_9ACTN</name>
<dbReference type="PROSITE" id="PS50075">
    <property type="entry name" value="CARRIER"/>
    <property type="match status" value="1"/>
</dbReference>
<evidence type="ECO:0000313" key="16">
    <source>
        <dbReference type="EMBL" id="MBB4716753.1"/>
    </source>
</evidence>
<dbReference type="SMART" id="SM00826">
    <property type="entry name" value="PKS_DH"/>
    <property type="match status" value="1"/>
</dbReference>
<keyword evidence="10" id="KW-0012">Acyltransferase</keyword>
<dbReference type="Pfam" id="PF00668">
    <property type="entry name" value="Condensation"/>
    <property type="match status" value="1"/>
</dbReference>
<dbReference type="RefSeq" id="WP_184913964.1">
    <property type="nucleotide sequence ID" value="NZ_JACHMS010000001.1"/>
</dbReference>
<protein>
    <submittedName>
        <fullName evidence="16">Acyl transferase domain-containing protein/NAD(P)-dependent dehydrogenase (Short-subunit alcohol dehydrogenase family)/acyl carrier protein</fullName>
    </submittedName>
</protein>
<dbReference type="InterPro" id="IPR036291">
    <property type="entry name" value="NAD(P)-bd_dom_sf"/>
</dbReference>
<dbReference type="InterPro" id="IPR020841">
    <property type="entry name" value="PKS_Beta-ketoAc_synthase_dom"/>
</dbReference>
<dbReference type="InterPro" id="IPR049551">
    <property type="entry name" value="PKS_DH_C"/>
</dbReference>
<proteinExistence type="predicted"/>
<keyword evidence="9" id="KW-0511">Multifunctional enzyme</keyword>
<evidence type="ECO:0000313" key="17">
    <source>
        <dbReference type="Proteomes" id="UP000565089"/>
    </source>
</evidence>
<evidence type="ECO:0000259" key="14">
    <source>
        <dbReference type="PROSITE" id="PS52004"/>
    </source>
</evidence>
<dbReference type="Pfam" id="PF00109">
    <property type="entry name" value="ketoacyl-synt"/>
    <property type="match status" value="1"/>
</dbReference>
<evidence type="ECO:0000256" key="8">
    <source>
        <dbReference type="ARBA" id="ARBA00023194"/>
    </source>
</evidence>
<evidence type="ECO:0000256" key="9">
    <source>
        <dbReference type="ARBA" id="ARBA00023268"/>
    </source>
</evidence>
<evidence type="ECO:0000256" key="3">
    <source>
        <dbReference type="ARBA" id="ARBA00022450"/>
    </source>
</evidence>
<dbReference type="PANTHER" id="PTHR43775">
    <property type="entry name" value="FATTY ACID SYNTHASE"/>
    <property type="match status" value="1"/>
</dbReference>
<comment type="cofactor">
    <cofactor evidence="1">
        <name>pantetheine 4'-phosphate</name>
        <dbReference type="ChEBI" id="CHEBI:47942"/>
    </cofactor>
</comment>
<dbReference type="InterPro" id="IPR016036">
    <property type="entry name" value="Malonyl_transacylase_ACP-bd"/>
</dbReference>
<evidence type="ECO:0000256" key="6">
    <source>
        <dbReference type="ARBA" id="ARBA00022832"/>
    </source>
</evidence>
<dbReference type="SUPFAM" id="SSF55048">
    <property type="entry name" value="Probable ACP-binding domain of malonyl-CoA ACP transacylase"/>
    <property type="match status" value="1"/>
</dbReference>
<dbReference type="InterPro" id="IPR050091">
    <property type="entry name" value="PKS_NRPS_Biosynth_Enz"/>
</dbReference>
<dbReference type="Pfam" id="PF00550">
    <property type="entry name" value="PP-binding"/>
    <property type="match status" value="1"/>
</dbReference>
<dbReference type="Pfam" id="PF21089">
    <property type="entry name" value="PKS_DH_N"/>
    <property type="match status" value="1"/>
</dbReference>
<evidence type="ECO:0000256" key="10">
    <source>
        <dbReference type="ARBA" id="ARBA00023315"/>
    </source>
</evidence>
<dbReference type="Gene3D" id="3.10.129.110">
    <property type="entry name" value="Polyketide synthase dehydratase"/>
    <property type="match status" value="1"/>
</dbReference>
<feature type="active site" description="Proton acceptor; for dehydratase activity" evidence="11">
    <location>
        <position position="930"/>
    </location>
</feature>
<organism evidence="16 17">
    <name type="scientific">Streptomyces luteogriseus</name>
    <dbReference type="NCBI Taxonomy" id="68233"/>
    <lineage>
        <taxon>Bacteria</taxon>
        <taxon>Bacillati</taxon>
        <taxon>Actinomycetota</taxon>
        <taxon>Actinomycetes</taxon>
        <taxon>Kitasatosporales</taxon>
        <taxon>Streptomycetaceae</taxon>
        <taxon>Streptomyces</taxon>
    </lineage>
</organism>
<dbReference type="PROSITE" id="PS00012">
    <property type="entry name" value="PHOSPHOPANTETHEINE"/>
    <property type="match status" value="1"/>
</dbReference>
<accession>A0A7W7DTN7</accession>
<dbReference type="GO" id="GO:0031177">
    <property type="term" value="F:phosphopantetheine binding"/>
    <property type="evidence" value="ECO:0007669"/>
    <property type="project" value="InterPro"/>
</dbReference>
<dbReference type="FunFam" id="3.40.47.10:FF:000042">
    <property type="entry name" value="Polyketide synthase Pks13"/>
    <property type="match status" value="1"/>
</dbReference>
<dbReference type="InterPro" id="IPR042104">
    <property type="entry name" value="PKS_dehydratase_sf"/>
</dbReference>
<dbReference type="SMART" id="SM00822">
    <property type="entry name" value="PKS_KR"/>
    <property type="match status" value="1"/>
</dbReference>
<evidence type="ECO:0000256" key="1">
    <source>
        <dbReference type="ARBA" id="ARBA00001957"/>
    </source>
</evidence>
<dbReference type="InterPro" id="IPR013968">
    <property type="entry name" value="PKS_KR"/>
</dbReference>
<dbReference type="Gene3D" id="3.40.366.10">
    <property type="entry name" value="Malonyl-Coenzyme A Acyl Carrier Protein, domain 2"/>
    <property type="match status" value="1"/>
</dbReference>
<dbReference type="SUPFAM" id="SSF52151">
    <property type="entry name" value="FabD/lysophospholipase-like"/>
    <property type="match status" value="1"/>
</dbReference>
<dbReference type="InterPro" id="IPR006162">
    <property type="entry name" value="Ppantetheine_attach_site"/>
</dbReference>
<dbReference type="Pfam" id="PF08659">
    <property type="entry name" value="KR"/>
    <property type="match status" value="1"/>
</dbReference>
<dbReference type="InterPro" id="IPR009081">
    <property type="entry name" value="PP-bd_ACP"/>
</dbReference>
<dbReference type="Gene3D" id="3.30.559.30">
    <property type="entry name" value="Nonribosomal peptide synthetase, condensation domain"/>
    <property type="match status" value="1"/>
</dbReference>
<dbReference type="CDD" id="cd08953">
    <property type="entry name" value="KR_2_SDR_x"/>
    <property type="match status" value="1"/>
</dbReference>
<dbReference type="GO" id="GO:0004315">
    <property type="term" value="F:3-oxoacyl-[acyl-carrier-protein] synthase activity"/>
    <property type="evidence" value="ECO:0007669"/>
    <property type="project" value="InterPro"/>
</dbReference>
<dbReference type="SMART" id="SM00823">
    <property type="entry name" value="PKS_PP"/>
    <property type="match status" value="1"/>
</dbReference>
<dbReference type="PANTHER" id="PTHR43775:SF51">
    <property type="entry name" value="INACTIVE PHENOLPHTHIOCEROL SYNTHESIS POLYKETIDE SYNTHASE TYPE I PKS1-RELATED"/>
    <property type="match status" value="1"/>
</dbReference>
<feature type="region of interest" description="Disordered" evidence="12">
    <location>
        <begin position="1785"/>
        <end position="1827"/>
    </location>
</feature>
<dbReference type="InterPro" id="IPR016039">
    <property type="entry name" value="Thiolase-like"/>
</dbReference>
<evidence type="ECO:0000259" key="15">
    <source>
        <dbReference type="PROSITE" id="PS52019"/>
    </source>
</evidence>
<dbReference type="SMART" id="SM00827">
    <property type="entry name" value="PKS_AT"/>
    <property type="match status" value="1"/>
</dbReference>
<dbReference type="Gene3D" id="3.40.50.720">
    <property type="entry name" value="NAD(P)-binding Rossmann-like Domain"/>
    <property type="match status" value="1"/>
</dbReference>
<keyword evidence="4" id="KW-0597">Phosphoprotein</keyword>
<dbReference type="Gene3D" id="3.30.559.10">
    <property type="entry name" value="Chloramphenicol acetyltransferase-like domain"/>
    <property type="match status" value="1"/>
</dbReference>
<dbReference type="SUPFAM" id="SSF53901">
    <property type="entry name" value="Thiolase-like"/>
    <property type="match status" value="1"/>
</dbReference>
<dbReference type="Gene3D" id="1.10.1200.10">
    <property type="entry name" value="ACP-like"/>
    <property type="match status" value="1"/>
</dbReference>
<evidence type="ECO:0000256" key="4">
    <source>
        <dbReference type="ARBA" id="ARBA00022553"/>
    </source>
</evidence>
<dbReference type="PROSITE" id="PS52004">
    <property type="entry name" value="KS3_2"/>
    <property type="match status" value="1"/>
</dbReference>
<evidence type="ECO:0000256" key="5">
    <source>
        <dbReference type="ARBA" id="ARBA00022679"/>
    </source>
</evidence>
<dbReference type="InterPro" id="IPR001242">
    <property type="entry name" value="Condensation_dom"/>
</dbReference>
<feature type="compositionally biased region" description="Acidic residues" evidence="12">
    <location>
        <begin position="1815"/>
        <end position="1825"/>
    </location>
</feature>
<dbReference type="PROSITE" id="PS00606">
    <property type="entry name" value="KS3_1"/>
    <property type="match status" value="1"/>
</dbReference>
<dbReference type="Pfam" id="PF14765">
    <property type="entry name" value="PS-DH"/>
    <property type="match status" value="1"/>
</dbReference>
<dbReference type="Pfam" id="PF02801">
    <property type="entry name" value="Ketoacyl-synt_C"/>
    <property type="match status" value="1"/>
</dbReference>
<feature type="domain" description="PKS/mFAS DH" evidence="15">
    <location>
        <begin position="899"/>
        <end position="1190"/>
    </location>
</feature>
<dbReference type="GO" id="GO:0017000">
    <property type="term" value="P:antibiotic biosynthetic process"/>
    <property type="evidence" value="ECO:0007669"/>
    <property type="project" value="UniProtKB-KW"/>
</dbReference>
<gene>
    <name evidence="16" type="ORF">BJ965_006635</name>
</gene>
<keyword evidence="3" id="KW-0596">Phosphopantetheine</keyword>
<dbReference type="GO" id="GO:0006633">
    <property type="term" value="P:fatty acid biosynthetic process"/>
    <property type="evidence" value="ECO:0007669"/>
    <property type="project" value="InterPro"/>
</dbReference>
<dbReference type="InterPro" id="IPR014030">
    <property type="entry name" value="Ketoacyl_synth_N"/>
</dbReference>
<evidence type="ECO:0000256" key="11">
    <source>
        <dbReference type="PROSITE-ProRule" id="PRU01363"/>
    </source>
</evidence>
<reference evidence="16 17" key="1">
    <citation type="submission" date="2020-08" db="EMBL/GenBank/DDBJ databases">
        <title>Sequencing the genomes of 1000 actinobacteria strains.</title>
        <authorList>
            <person name="Klenk H.-P."/>
        </authorList>
    </citation>
    <scope>NUCLEOTIDE SEQUENCE [LARGE SCALE GENOMIC DNA]</scope>
    <source>
        <strain evidence="16 17">DSM 40483</strain>
    </source>
</reference>
<evidence type="ECO:0000256" key="2">
    <source>
        <dbReference type="ARBA" id="ARBA00004792"/>
    </source>
</evidence>
<dbReference type="InterPro" id="IPR020806">
    <property type="entry name" value="PKS_PP-bd"/>
</dbReference>
<dbReference type="Gene3D" id="3.40.47.10">
    <property type="match status" value="1"/>
</dbReference>
<evidence type="ECO:0000256" key="7">
    <source>
        <dbReference type="ARBA" id="ARBA00023098"/>
    </source>
</evidence>
<keyword evidence="17" id="KW-1185">Reference proteome</keyword>
<dbReference type="PROSITE" id="PS52019">
    <property type="entry name" value="PKS_MFAS_DH"/>
    <property type="match status" value="1"/>
</dbReference>
<dbReference type="GO" id="GO:0004312">
    <property type="term" value="F:fatty acid synthase activity"/>
    <property type="evidence" value="ECO:0007669"/>
    <property type="project" value="TreeGrafter"/>
</dbReference>
<keyword evidence="7" id="KW-0443">Lipid metabolism</keyword>
<feature type="active site" description="Proton donor; for dehydratase activity" evidence="11">
    <location>
        <position position="1099"/>
    </location>
</feature>
<dbReference type="GeneID" id="95798598"/>
<dbReference type="InterPro" id="IPR020807">
    <property type="entry name" value="PKS_DH"/>
</dbReference>
<evidence type="ECO:0000256" key="12">
    <source>
        <dbReference type="SAM" id="MobiDB-lite"/>
    </source>
</evidence>
<feature type="region of interest" description="N-terminal hotdog fold" evidence="11">
    <location>
        <begin position="899"/>
        <end position="1025"/>
    </location>
</feature>
<dbReference type="InterPro" id="IPR036736">
    <property type="entry name" value="ACP-like_sf"/>
</dbReference>